<dbReference type="OrthoDB" id="9797795at2"/>
<dbReference type="Proteomes" id="UP000264702">
    <property type="component" value="Unassembled WGS sequence"/>
</dbReference>
<evidence type="ECO:0000256" key="2">
    <source>
        <dbReference type="ARBA" id="ARBA00022679"/>
    </source>
</evidence>
<evidence type="ECO:0000313" key="3">
    <source>
        <dbReference type="EMBL" id="RFU15035.1"/>
    </source>
</evidence>
<protein>
    <submittedName>
        <fullName evidence="3">Glycosyltransferase family 9 protein</fullName>
    </submittedName>
</protein>
<dbReference type="Pfam" id="PF01075">
    <property type="entry name" value="Glyco_transf_9"/>
    <property type="match status" value="1"/>
</dbReference>
<dbReference type="InterPro" id="IPR002201">
    <property type="entry name" value="Glyco_trans_9"/>
</dbReference>
<evidence type="ECO:0000256" key="1">
    <source>
        <dbReference type="ARBA" id="ARBA00022676"/>
    </source>
</evidence>
<keyword evidence="2 3" id="KW-0808">Transferase</keyword>
<dbReference type="GO" id="GO:0005829">
    <property type="term" value="C:cytosol"/>
    <property type="evidence" value="ECO:0007669"/>
    <property type="project" value="TreeGrafter"/>
</dbReference>
<dbReference type="InterPro" id="IPR051199">
    <property type="entry name" value="LPS_LOS_Heptosyltrfase"/>
</dbReference>
<gene>
    <name evidence="3" type="ORF">D0Y96_19325</name>
</gene>
<evidence type="ECO:0000313" key="4">
    <source>
        <dbReference type="Proteomes" id="UP000264702"/>
    </source>
</evidence>
<reference evidence="3 4" key="1">
    <citation type="submission" date="2018-08" db="EMBL/GenBank/DDBJ databases">
        <title>Acidipila sp. 4G-K13, an acidobacterium isolated from forest soil.</title>
        <authorList>
            <person name="Gao Z.-H."/>
            <person name="Qiu L.-H."/>
        </authorList>
    </citation>
    <scope>NUCLEOTIDE SEQUENCE [LARGE SCALE GENOMIC DNA]</scope>
    <source>
        <strain evidence="3 4">4G-K13</strain>
    </source>
</reference>
<comment type="caution">
    <text evidence="3">The sequence shown here is derived from an EMBL/GenBank/DDBJ whole genome shotgun (WGS) entry which is preliminary data.</text>
</comment>
<dbReference type="GO" id="GO:0009244">
    <property type="term" value="P:lipopolysaccharide core region biosynthetic process"/>
    <property type="evidence" value="ECO:0007669"/>
    <property type="project" value="TreeGrafter"/>
</dbReference>
<proteinExistence type="predicted"/>
<dbReference type="GO" id="GO:0008713">
    <property type="term" value="F:ADP-heptose-lipopolysaccharide heptosyltransferase activity"/>
    <property type="evidence" value="ECO:0007669"/>
    <property type="project" value="TreeGrafter"/>
</dbReference>
<keyword evidence="4" id="KW-1185">Reference proteome</keyword>
<dbReference type="CDD" id="cd03789">
    <property type="entry name" value="GT9_LPS_heptosyltransferase"/>
    <property type="match status" value="1"/>
</dbReference>
<sequence length="341" mass="36764">MGDILHSLPAVTALREAHPGWFLGWAIEPQWRELFGTGEARPGTPAMPLVDRVHIVPAKRWAKSPLSPATLGDIRRVRRELREAQYDVAVDLQGAVRSAMIARWARTGKVIGEAAPREPIAKWLFQQRVATSGVHVIEQSLEVVNAILRERLPVMLPYLPHDADADERAARLAQPFVLISPGAGWGAKRWPAERYGAVASTLAKAGYGVVINAGAAGTHSGEEKLAEEIVQSSAMYQSPVPVQPLAMSIAELTAVTRRASLVIAGDTGPLHLACALGRPVVGIFGPTDPARNGPFGCAFRVLRHPESVRDHTRRVEPEAGLLTITPEAVADAALELLQETP</sequence>
<dbReference type="AlphaFoldDB" id="A0A372IJK0"/>
<accession>A0A372IJK0</accession>
<dbReference type="Gene3D" id="3.40.50.2000">
    <property type="entry name" value="Glycogen Phosphorylase B"/>
    <property type="match status" value="2"/>
</dbReference>
<dbReference type="SUPFAM" id="SSF53756">
    <property type="entry name" value="UDP-Glycosyltransferase/glycogen phosphorylase"/>
    <property type="match status" value="1"/>
</dbReference>
<dbReference type="PANTHER" id="PTHR30160">
    <property type="entry name" value="TETRAACYLDISACCHARIDE 4'-KINASE-RELATED"/>
    <property type="match status" value="1"/>
</dbReference>
<dbReference type="EMBL" id="QVQT01000008">
    <property type="protein sequence ID" value="RFU15035.1"/>
    <property type="molecule type" value="Genomic_DNA"/>
</dbReference>
<name>A0A372IJK0_9BACT</name>
<organism evidence="3 4">
    <name type="scientific">Paracidobacterium acidisoli</name>
    <dbReference type="NCBI Taxonomy" id="2303751"/>
    <lineage>
        <taxon>Bacteria</taxon>
        <taxon>Pseudomonadati</taxon>
        <taxon>Acidobacteriota</taxon>
        <taxon>Terriglobia</taxon>
        <taxon>Terriglobales</taxon>
        <taxon>Acidobacteriaceae</taxon>
        <taxon>Paracidobacterium</taxon>
    </lineage>
</organism>
<keyword evidence="1" id="KW-0328">Glycosyltransferase</keyword>
<dbReference type="PANTHER" id="PTHR30160:SF19">
    <property type="entry name" value="LIPOPOLYSACCHARIDE HEPTOSYLTRANSFERASE 1"/>
    <property type="match status" value="1"/>
</dbReference>